<feature type="domain" description="Macro" evidence="1">
    <location>
        <begin position="1"/>
        <end position="105"/>
    </location>
</feature>
<dbReference type="SUPFAM" id="SSF52949">
    <property type="entry name" value="Macro domain-like"/>
    <property type="match status" value="2"/>
</dbReference>
<gene>
    <name evidence="2" type="ORF">CGI_10001651</name>
</gene>
<evidence type="ECO:0000259" key="1">
    <source>
        <dbReference type="PROSITE" id="PS51154"/>
    </source>
</evidence>
<accession>K1QM36</accession>
<protein>
    <submittedName>
        <fullName evidence="2">Poly [ADP-ribose] polymerase 14</fullName>
    </submittedName>
</protein>
<feature type="domain" description="Macro" evidence="1">
    <location>
        <begin position="151"/>
        <end position="315"/>
    </location>
</feature>
<dbReference type="Pfam" id="PF01661">
    <property type="entry name" value="Macro"/>
    <property type="match status" value="2"/>
</dbReference>
<dbReference type="AlphaFoldDB" id="K1QM36"/>
<dbReference type="Gene3D" id="3.40.220.10">
    <property type="entry name" value="Leucine Aminopeptidase, subunit E, domain 1"/>
    <property type="match status" value="2"/>
</dbReference>
<evidence type="ECO:0000313" key="2">
    <source>
        <dbReference type="EMBL" id="EKC22701.1"/>
    </source>
</evidence>
<dbReference type="InParanoid" id="K1QM36"/>
<dbReference type="PANTHER" id="PTHR11106">
    <property type="entry name" value="GANGLIOSIDE INDUCED DIFFERENTIATION ASSOCIATED PROTEIN 2-RELATED"/>
    <property type="match status" value="1"/>
</dbReference>
<dbReference type="PROSITE" id="PS51154">
    <property type="entry name" value="MACRO"/>
    <property type="match status" value="2"/>
</dbReference>
<dbReference type="InterPro" id="IPR002589">
    <property type="entry name" value="Macro_dom"/>
</dbReference>
<dbReference type="PANTHER" id="PTHR11106:SF111">
    <property type="entry name" value="MACRO DOMAIN-CONTAINING PROTEIN"/>
    <property type="match status" value="1"/>
</dbReference>
<sequence>MCIINAVGPQWASCDDNHKLSCLEDLYLTIRKVLDTSEKEKIKSVAIPPISSGIFGVPKELCAPMYVQAITDFDFMKKKYPQEVHIVDLSDEVLDLTCKAYQSFTEDPKNIRPVAILKNYEIFTKEIITKQTKSSDTYPEQNPCRLFKNDGEKAIFEMESGVEIFIYRDDLVMLRGIGTLVSAENSAFTGNGALAKSILQHAGPSYVKHHNQVRRDLKDKRLAKNTLRTLDAGKLDYRYVIHAVVNRFAEDVDRKEDELLDLKMITFKVLTHGDFLCTCGKKSKNLEKIAMPLLGAVKFHLGAKIHGLGLGKASS</sequence>
<dbReference type="HOGENOM" id="CLU_076714_0_0_1"/>
<reference evidence="2" key="1">
    <citation type="journal article" date="2012" name="Nature">
        <title>The oyster genome reveals stress adaptation and complexity of shell formation.</title>
        <authorList>
            <person name="Zhang G."/>
            <person name="Fang X."/>
            <person name="Guo X."/>
            <person name="Li L."/>
            <person name="Luo R."/>
            <person name="Xu F."/>
            <person name="Yang P."/>
            <person name="Zhang L."/>
            <person name="Wang X."/>
            <person name="Qi H."/>
            <person name="Xiong Z."/>
            <person name="Que H."/>
            <person name="Xie Y."/>
            <person name="Holland P.W."/>
            <person name="Paps J."/>
            <person name="Zhu Y."/>
            <person name="Wu F."/>
            <person name="Chen Y."/>
            <person name="Wang J."/>
            <person name="Peng C."/>
            <person name="Meng J."/>
            <person name="Yang L."/>
            <person name="Liu J."/>
            <person name="Wen B."/>
            <person name="Zhang N."/>
            <person name="Huang Z."/>
            <person name="Zhu Q."/>
            <person name="Feng Y."/>
            <person name="Mount A."/>
            <person name="Hedgecock D."/>
            <person name="Xu Z."/>
            <person name="Liu Y."/>
            <person name="Domazet-Loso T."/>
            <person name="Du Y."/>
            <person name="Sun X."/>
            <person name="Zhang S."/>
            <person name="Liu B."/>
            <person name="Cheng P."/>
            <person name="Jiang X."/>
            <person name="Li J."/>
            <person name="Fan D."/>
            <person name="Wang W."/>
            <person name="Fu W."/>
            <person name="Wang T."/>
            <person name="Wang B."/>
            <person name="Zhang J."/>
            <person name="Peng Z."/>
            <person name="Li Y."/>
            <person name="Li N."/>
            <person name="Wang J."/>
            <person name="Chen M."/>
            <person name="He Y."/>
            <person name="Tan F."/>
            <person name="Song X."/>
            <person name="Zheng Q."/>
            <person name="Huang R."/>
            <person name="Yang H."/>
            <person name="Du X."/>
            <person name="Chen L."/>
            <person name="Yang M."/>
            <person name="Gaffney P.M."/>
            <person name="Wang S."/>
            <person name="Luo L."/>
            <person name="She Z."/>
            <person name="Ming Y."/>
            <person name="Huang W."/>
            <person name="Zhang S."/>
            <person name="Huang B."/>
            <person name="Zhang Y."/>
            <person name="Qu T."/>
            <person name="Ni P."/>
            <person name="Miao G."/>
            <person name="Wang J."/>
            <person name="Wang Q."/>
            <person name="Steinberg C.E."/>
            <person name="Wang H."/>
            <person name="Li N."/>
            <person name="Qian L."/>
            <person name="Zhang G."/>
            <person name="Li Y."/>
            <person name="Yang H."/>
            <person name="Liu X."/>
            <person name="Wang J."/>
            <person name="Yin Y."/>
            <person name="Wang J."/>
        </authorList>
    </citation>
    <scope>NUCLEOTIDE SEQUENCE [LARGE SCALE GENOMIC DNA]</scope>
    <source>
        <strain evidence="2">05x7-T-G4-1.051#20</strain>
    </source>
</reference>
<proteinExistence type="predicted"/>
<organism evidence="2">
    <name type="scientific">Magallana gigas</name>
    <name type="common">Pacific oyster</name>
    <name type="synonym">Crassostrea gigas</name>
    <dbReference type="NCBI Taxonomy" id="29159"/>
    <lineage>
        <taxon>Eukaryota</taxon>
        <taxon>Metazoa</taxon>
        <taxon>Spiralia</taxon>
        <taxon>Lophotrochozoa</taxon>
        <taxon>Mollusca</taxon>
        <taxon>Bivalvia</taxon>
        <taxon>Autobranchia</taxon>
        <taxon>Pteriomorphia</taxon>
        <taxon>Ostreida</taxon>
        <taxon>Ostreoidea</taxon>
        <taxon>Ostreidae</taxon>
        <taxon>Magallana</taxon>
    </lineage>
</organism>
<name>K1QM36_MAGGI</name>
<dbReference type="EMBL" id="JH817544">
    <property type="protein sequence ID" value="EKC22701.1"/>
    <property type="molecule type" value="Genomic_DNA"/>
</dbReference>
<dbReference type="InterPro" id="IPR043472">
    <property type="entry name" value="Macro_dom-like"/>
</dbReference>